<name>A0A0G1K4K1_9BACT</name>
<dbReference type="Gene3D" id="3.30.420.40">
    <property type="match status" value="2"/>
</dbReference>
<reference evidence="1 2" key="1">
    <citation type="journal article" date="2015" name="Nature">
        <title>rRNA introns, odd ribosomes, and small enigmatic genomes across a large radiation of phyla.</title>
        <authorList>
            <person name="Brown C.T."/>
            <person name="Hug L.A."/>
            <person name="Thomas B.C."/>
            <person name="Sharon I."/>
            <person name="Castelle C.J."/>
            <person name="Singh A."/>
            <person name="Wilkins M.J."/>
            <person name="Williams K.H."/>
            <person name="Banfield J.F."/>
        </authorList>
    </citation>
    <scope>NUCLEOTIDE SEQUENCE [LARGE SCALE GENOMIC DNA]</scope>
</reference>
<protein>
    <submittedName>
        <fullName evidence="1">Type IV pilus assembly protein PilM</fullName>
    </submittedName>
</protein>
<dbReference type="EMBL" id="LCJM01000022">
    <property type="protein sequence ID" value="KKT78545.1"/>
    <property type="molecule type" value="Genomic_DNA"/>
</dbReference>
<comment type="caution">
    <text evidence="1">The sequence shown here is derived from an EMBL/GenBank/DDBJ whole genome shotgun (WGS) entry which is preliminary data.</text>
</comment>
<evidence type="ECO:0000313" key="2">
    <source>
        <dbReference type="Proteomes" id="UP000034889"/>
    </source>
</evidence>
<accession>A0A0G1K4K1</accession>
<dbReference type="Proteomes" id="UP000034889">
    <property type="component" value="Unassembled WGS sequence"/>
</dbReference>
<dbReference type="InterPro" id="IPR005883">
    <property type="entry name" value="PilM"/>
</dbReference>
<dbReference type="AlphaFoldDB" id="A0A0G1K4K1"/>
<dbReference type="InterPro" id="IPR043129">
    <property type="entry name" value="ATPase_NBD"/>
</dbReference>
<gene>
    <name evidence="1" type="ORF">UW74_C0022G0012</name>
</gene>
<dbReference type="InterPro" id="IPR050696">
    <property type="entry name" value="FtsA/MreB"/>
</dbReference>
<dbReference type="CDD" id="cd24049">
    <property type="entry name" value="ASKHA_NBD_PilM"/>
    <property type="match status" value="1"/>
</dbReference>
<dbReference type="PANTHER" id="PTHR32432:SF3">
    <property type="entry name" value="ETHANOLAMINE UTILIZATION PROTEIN EUTJ"/>
    <property type="match status" value="1"/>
</dbReference>
<organism evidence="1 2">
    <name type="scientific">Candidatus Giovannonibacteria bacterium GW2011_GWC2_44_8</name>
    <dbReference type="NCBI Taxonomy" id="1618657"/>
    <lineage>
        <taxon>Bacteria</taxon>
        <taxon>Candidatus Giovannoniibacteriota</taxon>
    </lineage>
</organism>
<dbReference type="PIRSF" id="PIRSF019169">
    <property type="entry name" value="PilM"/>
    <property type="match status" value="1"/>
</dbReference>
<sequence length="373" mass="41712">MEIPFLNKLSLGNGFALFKKGSQVLGVDLGSSNLKIVQLKKERRRILLETYGEIATGPYAGLQVGKNAHLLDEKVREMMEDLMREAGSNAKEAIVSLPLRSSFVKVINLPIVSEEELKEAIPFEARKHIPVPTNEVVLNWLILPQGEFSKSEDEGFIKERKAQDVLLVAIHRDTIEKYQNIFRRTKLNVKAFEIEIFSYVRSILSKELYPSLLVDLGAQATRFVIVDYGVIRMAHTLDRGSLELTDAISRSLGIEFDRAERLKQDMGLSSRPEHKEIRNVIEPILDNIFSEGARVISEYYKKYGRPARKAYLLGGGALLGGIQDFGVSKFGIEVLLADPFSKVECPAFLKETLSEIGPTFATAMGAALRAIDE</sequence>
<dbReference type="Pfam" id="PF11104">
    <property type="entry name" value="PilM_2"/>
    <property type="match status" value="1"/>
</dbReference>
<dbReference type="SUPFAM" id="SSF53067">
    <property type="entry name" value="Actin-like ATPase domain"/>
    <property type="match status" value="2"/>
</dbReference>
<dbReference type="Gene3D" id="3.30.1490.300">
    <property type="match status" value="1"/>
</dbReference>
<dbReference type="NCBIfam" id="TIGR01175">
    <property type="entry name" value="pilM"/>
    <property type="match status" value="1"/>
</dbReference>
<proteinExistence type="predicted"/>
<dbReference type="PANTHER" id="PTHR32432">
    <property type="entry name" value="CELL DIVISION PROTEIN FTSA-RELATED"/>
    <property type="match status" value="1"/>
</dbReference>
<evidence type="ECO:0000313" key="1">
    <source>
        <dbReference type="EMBL" id="KKT78545.1"/>
    </source>
</evidence>